<reference evidence="1" key="1">
    <citation type="journal article" date="2023" name="Mol. Phylogenet. Evol.">
        <title>Genome-scale phylogeny and comparative genomics of the fungal order Sordariales.</title>
        <authorList>
            <person name="Hensen N."/>
            <person name="Bonometti L."/>
            <person name="Westerberg I."/>
            <person name="Brannstrom I.O."/>
            <person name="Guillou S."/>
            <person name="Cros-Aarteil S."/>
            <person name="Calhoun S."/>
            <person name="Haridas S."/>
            <person name="Kuo A."/>
            <person name="Mondo S."/>
            <person name="Pangilinan J."/>
            <person name="Riley R."/>
            <person name="LaButti K."/>
            <person name="Andreopoulos B."/>
            <person name="Lipzen A."/>
            <person name="Chen C."/>
            <person name="Yan M."/>
            <person name="Daum C."/>
            <person name="Ng V."/>
            <person name="Clum A."/>
            <person name="Steindorff A."/>
            <person name="Ohm R.A."/>
            <person name="Martin F."/>
            <person name="Silar P."/>
            <person name="Natvig D.O."/>
            <person name="Lalanne C."/>
            <person name="Gautier V."/>
            <person name="Ament-Velasquez S.L."/>
            <person name="Kruys A."/>
            <person name="Hutchinson M.I."/>
            <person name="Powell A.J."/>
            <person name="Barry K."/>
            <person name="Miller A.N."/>
            <person name="Grigoriev I.V."/>
            <person name="Debuchy R."/>
            <person name="Gladieux P."/>
            <person name="Hiltunen Thoren M."/>
            <person name="Johannesson H."/>
        </authorList>
    </citation>
    <scope>NUCLEOTIDE SEQUENCE</scope>
    <source>
        <strain evidence="1">CBS 958.72</strain>
    </source>
</reference>
<gene>
    <name evidence="1" type="ORF">B0T24DRAFT_587357</name>
</gene>
<organism evidence="1 2">
    <name type="scientific">Lasiosphaeria ovina</name>
    <dbReference type="NCBI Taxonomy" id="92902"/>
    <lineage>
        <taxon>Eukaryota</taxon>
        <taxon>Fungi</taxon>
        <taxon>Dikarya</taxon>
        <taxon>Ascomycota</taxon>
        <taxon>Pezizomycotina</taxon>
        <taxon>Sordariomycetes</taxon>
        <taxon>Sordariomycetidae</taxon>
        <taxon>Sordariales</taxon>
        <taxon>Lasiosphaeriaceae</taxon>
        <taxon>Lasiosphaeria</taxon>
    </lineage>
</organism>
<dbReference type="Proteomes" id="UP001287356">
    <property type="component" value="Unassembled WGS sequence"/>
</dbReference>
<comment type="caution">
    <text evidence="1">The sequence shown here is derived from an EMBL/GenBank/DDBJ whole genome shotgun (WGS) entry which is preliminary data.</text>
</comment>
<dbReference type="AlphaFoldDB" id="A0AAE0TWX7"/>
<protein>
    <submittedName>
        <fullName evidence="1">Uncharacterized protein</fullName>
    </submittedName>
</protein>
<sequence>MAFPLVGSGPGIFMPNSGVLPEFKDVFPYSDFVHWYETVHIPDWLRWKPGAITTAWRYQSLDADRDWPFLVAYKFPNISDLSSPDYVTIPLTNPMLPEGGPISKFTHIEAVAGPHIETWRSGSTGDDRGPILVTEEIDPANITVDKFQEWYRDVYIGEVSAMAGWRRTSRFDNGMGQPRWLALHEFEESGFGPNTTKIAGLLGKSNETQEIQRAASKIYVGLWKLMRVYGDGSAPWGLPGEDKII</sequence>
<evidence type="ECO:0000313" key="2">
    <source>
        <dbReference type="Proteomes" id="UP001287356"/>
    </source>
</evidence>
<evidence type="ECO:0000313" key="1">
    <source>
        <dbReference type="EMBL" id="KAK3382614.1"/>
    </source>
</evidence>
<keyword evidence="2" id="KW-1185">Reference proteome</keyword>
<reference evidence="1" key="2">
    <citation type="submission" date="2023-06" db="EMBL/GenBank/DDBJ databases">
        <authorList>
            <consortium name="Lawrence Berkeley National Laboratory"/>
            <person name="Haridas S."/>
            <person name="Hensen N."/>
            <person name="Bonometti L."/>
            <person name="Westerberg I."/>
            <person name="Brannstrom I.O."/>
            <person name="Guillou S."/>
            <person name="Cros-Aarteil S."/>
            <person name="Calhoun S."/>
            <person name="Kuo A."/>
            <person name="Mondo S."/>
            <person name="Pangilinan J."/>
            <person name="Riley R."/>
            <person name="Labutti K."/>
            <person name="Andreopoulos B."/>
            <person name="Lipzen A."/>
            <person name="Chen C."/>
            <person name="Yanf M."/>
            <person name="Daum C."/>
            <person name="Ng V."/>
            <person name="Clum A."/>
            <person name="Steindorff A."/>
            <person name="Ohm R."/>
            <person name="Martin F."/>
            <person name="Silar P."/>
            <person name="Natvig D."/>
            <person name="Lalanne C."/>
            <person name="Gautier V."/>
            <person name="Ament-Velasquez S.L."/>
            <person name="Kruys A."/>
            <person name="Hutchinson M.I."/>
            <person name="Powell A.J."/>
            <person name="Barry K."/>
            <person name="Miller A.N."/>
            <person name="Grigoriev I.V."/>
            <person name="Debuchy R."/>
            <person name="Gladieux P."/>
            <person name="Thoren M.H."/>
            <person name="Johannesson H."/>
        </authorList>
    </citation>
    <scope>NUCLEOTIDE SEQUENCE</scope>
    <source>
        <strain evidence="1">CBS 958.72</strain>
    </source>
</reference>
<dbReference type="EMBL" id="JAULSN010000001">
    <property type="protein sequence ID" value="KAK3382614.1"/>
    <property type="molecule type" value="Genomic_DNA"/>
</dbReference>
<name>A0AAE0TWX7_9PEZI</name>
<proteinExistence type="predicted"/>
<accession>A0AAE0TWX7</accession>